<comment type="similarity">
    <text evidence="3">Belongs to the MOZART2 family.</text>
</comment>
<evidence type="ECO:0000313" key="7">
    <source>
        <dbReference type="Proteomes" id="UP000319731"/>
    </source>
</evidence>
<keyword evidence="7" id="KW-1185">Reference proteome</keyword>
<evidence type="ECO:0000256" key="2">
    <source>
        <dbReference type="ARBA" id="ARBA00004300"/>
    </source>
</evidence>
<comment type="caution">
    <text evidence="6">The sequence shown here is derived from an EMBL/GenBank/DDBJ whole genome shotgun (WGS) entry which is preliminary data.</text>
</comment>
<comment type="subcellular location">
    <subcellularLocation>
        <location evidence="2">Cytoplasm</location>
        <location evidence="2">Cytoskeleton</location>
        <location evidence="2">Microtubule organizing center</location>
        <location evidence="2">Centrosome</location>
    </subcellularLocation>
    <subcellularLocation>
        <location evidence="1">Cytoplasm</location>
        <location evidence="1">Cytoskeleton</location>
        <location evidence="1">Spindle</location>
    </subcellularLocation>
</comment>
<evidence type="ECO:0000256" key="4">
    <source>
        <dbReference type="ARBA" id="ARBA00022490"/>
    </source>
</evidence>
<keyword evidence="4" id="KW-0963">Cytoplasm</keyword>
<sequence length="66" mass="7270">MQASIPQVPESLLQKSVDAELYDLAASSGLIIRQDVFKIILELVRLNVPPTAIVDALRDMAHAKKQ</sequence>
<evidence type="ECO:0000313" key="6">
    <source>
        <dbReference type="EMBL" id="TPX38123.1"/>
    </source>
</evidence>
<keyword evidence="5" id="KW-0206">Cytoskeleton</keyword>
<organism evidence="6 7">
    <name type="scientific">Synchytrium microbalum</name>
    <dbReference type="NCBI Taxonomy" id="1806994"/>
    <lineage>
        <taxon>Eukaryota</taxon>
        <taxon>Fungi</taxon>
        <taxon>Fungi incertae sedis</taxon>
        <taxon>Chytridiomycota</taxon>
        <taxon>Chytridiomycota incertae sedis</taxon>
        <taxon>Chytridiomycetes</taxon>
        <taxon>Synchytriales</taxon>
        <taxon>Synchytriaceae</taxon>
        <taxon>Synchytrium</taxon>
    </lineage>
</organism>
<dbReference type="GO" id="GO:0005819">
    <property type="term" value="C:spindle"/>
    <property type="evidence" value="ECO:0007669"/>
    <property type="project" value="UniProtKB-SubCell"/>
</dbReference>
<evidence type="ECO:0000256" key="3">
    <source>
        <dbReference type="ARBA" id="ARBA00007286"/>
    </source>
</evidence>
<protein>
    <recommendedName>
        <fullName evidence="8">Mitotic-spindle organizing protein 1</fullName>
    </recommendedName>
</protein>
<dbReference type="Proteomes" id="UP000319731">
    <property type="component" value="Unassembled WGS sequence"/>
</dbReference>
<dbReference type="PANTHER" id="PTHR28578:SF2">
    <property type="entry name" value="MITOTIC-SPINDLE ORGANIZING PROTEIN 2"/>
    <property type="match status" value="1"/>
</dbReference>
<evidence type="ECO:0000256" key="5">
    <source>
        <dbReference type="ARBA" id="ARBA00023212"/>
    </source>
</evidence>
<name>A0A507CK04_9FUNG</name>
<evidence type="ECO:0008006" key="8">
    <source>
        <dbReference type="Google" id="ProtNLM"/>
    </source>
</evidence>
<dbReference type="PANTHER" id="PTHR28578">
    <property type="entry name" value="MITOTIC-SPINDLE ORGANIZING PROTEIN 2A-RELATED"/>
    <property type="match status" value="1"/>
</dbReference>
<evidence type="ECO:0000256" key="1">
    <source>
        <dbReference type="ARBA" id="ARBA00004186"/>
    </source>
</evidence>
<accession>A0A507CK04</accession>
<dbReference type="AlphaFoldDB" id="A0A507CK04"/>
<dbReference type="Pfam" id="PF12926">
    <property type="entry name" value="MOZART2"/>
    <property type="match status" value="1"/>
</dbReference>
<gene>
    <name evidence="6" type="ORF">SmJEL517_g00354</name>
</gene>
<dbReference type="GeneID" id="42001581"/>
<dbReference type="RefSeq" id="XP_031027838.1">
    <property type="nucleotide sequence ID" value="XM_031166284.1"/>
</dbReference>
<proteinExistence type="inferred from homology"/>
<dbReference type="OrthoDB" id="10064769at2759"/>
<dbReference type="InterPro" id="IPR024332">
    <property type="entry name" value="MOZART2"/>
</dbReference>
<dbReference type="EMBL" id="QEAO01000001">
    <property type="protein sequence ID" value="TPX38123.1"/>
    <property type="molecule type" value="Genomic_DNA"/>
</dbReference>
<reference evidence="6 7" key="1">
    <citation type="journal article" date="2019" name="Sci. Rep.">
        <title>Comparative genomics of chytrid fungi reveal insights into the obligate biotrophic and pathogenic lifestyle of Synchytrium endobioticum.</title>
        <authorList>
            <person name="van de Vossenberg B.T.L.H."/>
            <person name="Warris S."/>
            <person name="Nguyen H.D.T."/>
            <person name="van Gent-Pelzer M.P.E."/>
            <person name="Joly D.L."/>
            <person name="van de Geest H.C."/>
            <person name="Bonants P.J.M."/>
            <person name="Smith D.S."/>
            <person name="Levesque C.A."/>
            <person name="van der Lee T.A.J."/>
        </authorList>
    </citation>
    <scope>NUCLEOTIDE SEQUENCE [LARGE SCALE GENOMIC DNA]</scope>
    <source>
        <strain evidence="6 7">JEL517</strain>
    </source>
</reference>